<evidence type="ECO:0000259" key="13">
    <source>
        <dbReference type="PROSITE" id="PS51760"/>
    </source>
</evidence>
<dbReference type="GO" id="GO:0031176">
    <property type="term" value="F:endo-1,4-beta-xylanase activity"/>
    <property type="evidence" value="ECO:0007669"/>
    <property type="project" value="UniProtKB-EC"/>
</dbReference>
<keyword evidence="5 10" id="KW-0378">Hydrolase</keyword>
<dbReference type="PROSITE" id="PS00591">
    <property type="entry name" value="GH10_1"/>
    <property type="match status" value="1"/>
</dbReference>
<evidence type="ECO:0000256" key="3">
    <source>
        <dbReference type="ARBA" id="ARBA00022651"/>
    </source>
</evidence>
<evidence type="ECO:0000256" key="8">
    <source>
        <dbReference type="ARBA" id="ARBA00023326"/>
    </source>
</evidence>
<proteinExistence type="inferred from homology"/>
<evidence type="ECO:0000256" key="12">
    <source>
        <dbReference type="SAM" id="SignalP"/>
    </source>
</evidence>
<accession>A0A895YG78</accession>
<dbReference type="PANTHER" id="PTHR31490:SF88">
    <property type="entry name" value="BETA-XYLANASE"/>
    <property type="match status" value="1"/>
</dbReference>
<dbReference type="PROSITE" id="PS50231">
    <property type="entry name" value="RICIN_B_LECTIN"/>
    <property type="match status" value="1"/>
</dbReference>
<evidence type="ECO:0000256" key="1">
    <source>
        <dbReference type="ARBA" id="ARBA00000681"/>
    </source>
</evidence>
<keyword evidence="3" id="KW-0858">Xylan degradation</keyword>
<organism evidence="14 15">
    <name type="scientific">Natronosporangium hydrolyticum</name>
    <dbReference type="NCBI Taxonomy" id="2811111"/>
    <lineage>
        <taxon>Bacteria</taxon>
        <taxon>Bacillati</taxon>
        <taxon>Actinomycetota</taxon>
        <taxon>Actinomycetes</taxon>
        <taxon>Micromonosporales</taxon>
        <taxon>Micromonosporaceae</taxon>
        <taxon>Natronosporangium</taxon>
    </lineage>
</organism>
<evidence type="ECO:0000256" key="10">
    <source>
        <dbReference type="RuleBase" id="RU361174"/>
    </source>
</evidence>
<sequence length="473" mass="50951">MPIVAVLVAAGLTFSASPAHADHTLRHSTDKLVGVAINPSWFSNGTYSNIVASEFSSITAENQMKPDALQPQQGNFQFGTAHQIIDFAQQNNQNVYGHTLLWHSQSPGWMTSQSGQQLLNTLRTHITTVVNELDAVQQWDVVNEILEDNGQFRNSHLMNTGLGQGFVADAFHTARAAGGPNKSYCMNDFNTHSINTKSNAYFNLVQDLLNQGVPIDCFGFQTHLYLGEDLSTMQANMERFANLGLEIWISELDIRINMPASQQELQEQAQMYAQVFQFCLNVPACRGVTSWNLHDGASWIPGTFPGTGAAHLYDENLQPKPAYYAVLETLGGSGGGPGPGPGGGGELRGAGSNRCLDVPDASTQNGTQLQIYDCWGGSNQQWTHTSSGELTVYSGGSERCLDAEGNGTANGTAAIIWTCHGGANQRWNLNSNGSISNVHNGLCLDVSDFGTANGSQVQLWSCSGGSNQQWTLG</sequence>
<evidence type="ECO:0000256" key="4">
    <source>
        <dbReference type="ARBA" id="ARBA00022729"/>
    </source>
</evidence>
<dbReference type="InterPro" id="IPR031158">
    <property type="entry name" value="GH10_AS"/>
</dbReference>
<dbReference type="PROSITE" id="PS51760">
    <property type="entry name" value="GH10_2"/>
    <property type="match status" value="1"/>
</dbReference>
<dbReference type="Gene3D" id="2.80.10.50">
    <property type="match status" value="1"/>
</dbReference>
<evidence type="ECO:0000256" key="5">
    <source>
        <dbReference type="ARBA" id="ARBA00022801"/>
    </source>
</evidence>
<evidence type="ECO:0000313" key="15">
    <source>
        <dbReference type="Proteomes" id="UP000662857"/>
    </source>
</evidence>
<dbReference type="InterPro" id="IPR000772">
    <property type="entry name" value="Ricin_B_lectin"/>
</dbReference>
<comment type="similarity">
    <text evidence="2 10">Belongs to the glycosyl hydrolase 10 (cellulase F) family.</text>
</comment>
<evidence type="ECO:0000256" key="6">
    <source>
        <dbReference type="ARBA" id="ARBA00023277"/>
    </source>
</evidence>
<dbReference type="Pfam" id="PF00652">
    <property type="entry name" value="Ricin_B_lectin"/>
    <property type="match status" value="1"/>
</dbReference>
<dbReference type="PRINTS" id="PR00134">
    <property type="entry name" value="GLHYDRLASE10"/>
</dbReference>
<feature type="region of interest" description="Disordered" evidence="11">
    <location>
        <begin position="334"/>
        <end position="355"/>
    </location>
</feature>
<dbReference type="InterPro" id="IPR044846">
    <property type="entry name" value="GH10"/>
</dbReference>
<feature type="compositionally biased region" description="Gly residues" evidence="11">
    <location>
        <begin position="334"/>
        <end position="348"/>
    </location>
</feature>
<feature type="domain" description="GH10" evidence="13">
    <location>
        <begin position="26"/>
        <end position="329"/>
    </location>
</feature>
<dbReference type="Gene3D" id="3.20.20.80">
    <property type="entry name" value="Glycosidases"/>
    <property type="match status" value="1"/>
</dbReference>
<gene>
    <name evidence="14" type="ORF">JQS43_11380</name>
</gene>
<dbReference type="SUPFAM" id="SSF50370">
    <property type="entry name" value="Ricin B-like lectins"/>
    <property type="match status" value="1"/>
</dbReference>
<dbReference type="CDD" id="cd23418">
    <property type="entry name" value="beta-trefoil_Ricin_XLN-like"/>
    <property type="match status" value="1"/>
</dbReference>
<dbReference type="SMART" id="SM00633">
    <property type="entry name" value="Glyco_10"/>
    <property type="match status" value="1"/>
</dbReference>
<feature type="signal peptide" evidence="12">
    <location>
        <begin position="1"/>
        <end position="21"/>
    </location>
</feature>
<dbReference type="Pfam" id="PF00331">
    <property type="entry name" value="Glyco_hydro_10"/>
    <property type="match status" value="1"/>
</dbReference>
<dbReference type="Proteomes" id="UP000662857">
    <property type="component" value="Chromosome"/>
</dbReference>
<name>A0A895YG78_9ACTN</name>
<evidence type="ECO:0000256" key="7">
    <source>
        <dbReference type="ARBA" id="ARBA00023295"/>
    </source>
</evidence>
<protein>
    <recommendedName>
        <fullName evidence="10">Beta-xylanase</fullName>
        <ecNumber evidence="10">3.2.1.8</ecNumber>
    </recommendedName>
</protein>
<feature type="chain" id="PRO_5034545227" description="Beta-xylanase" evidence="12">
    <location>
        <begin position="22"/>
        <end position="473"/>
    </location>
</feature>
<evidence type="ECO:0000256" key="11">
    <source>
        <dbReference type="SAM" id="MobiDB-lite"/>
    </source>
</evidence>
<keyword evidence="8 10" id="KW-0624">Polysaccharide degradation</keyword>
<keyword evidence="7 10" id="KW-0326">Glycosidase</keyword>
<dbReference type="PANTHER" id="PTHR31490">
    <property type="entry name" value="GLYCOSYL HYDROLASE"/>
    <property type="match status" value="1"/>
</dbReference>
<reference evidence="14" key="1">
    <citation type="submission" date="2021-02" db="EMBL/GenBank/DDBJ databases">
        <title>Natrosporangium hydrolyticum gen. nov., sp. nov, a haloalkaliphilic actinobacterium from a soda solonchak soil.</title>
        <authorList>
            <person name="Sorokin D.Y."/>
            <person name="Khijniak T.V."/>
            <person name="Zakharycheva A.P."/>
            <person name="Boueva O.V."/>
            <person name="Ariskina E.V."/>
            <person name="Hahnke R.L."/>
            <person name="Bunk B."/>
            <person name="Sproer C."/>
            <person name="Schumann P."/>
            <person name="Evtushenko L.I."/>
            <person name="Kublanov I.V."/>
        </authorList>
    </citation>
    <scope>NUCLEOTIDE SEQUENCE</scope>
    <source>
        <strain evidence="14">DSM 106523</strain>
    </source>
</reference>
<dbReference type="KEGG" id="nhy:JQS43_11380"/>
<dbReference type="EC" id="3.2.1.8" evidence="10"/>
<dbReference type="EMBL" id="CP070499">
    <property type="protein sequence ID" value="QSB16827.1"/>
    <property type="molecule type" value="Genomic_DNA"/>
</dbReference>
<feature type="active site" description="Nucleophile" evidence="9">
    <location>
        <position position="251"/>
    </location>
</feature>
<evidence type="ECO:0000313" key="14">
    <source>
        <dbReference type="EMBL" id="QSB16827.1"/>
    </source>
</evidence>
<dbReference type="AlphaFoldDB" id="A0A895YG78"/>
<evidence type="ECO:0000256" key="2">
    <source>
        <dbReference type="ARBA" id="ARBA00007495"/>
    </source>
</evidence>
<dbReference type="GO" id="GO:0045493">
    <property type="term" value="P:xylan catabolic process"/>
    <property type="evidence" value="ECO:0007669"/>
    <property type="project" value="UniProtKB-KW"/>
</dbReference>
<dbReference type="RefSeq" id="WP_239679062.1">
    <property type="nucleotide sequence ID" value="NZ_CP070499.1"/>
</dbReference>
<dbReference type="SUPFAM" id="SSF51445">
    <property type="entry name" value="(Trans)glycosidases"/>
    <property type="match status" value="1"/>
</dbReference>
<dbReference type="InterPro" id="IPR035992">
    <property type="entry name" value="Ricin_B-like_lectins"/>
</dbReference>
<evidence type="ECO:0000256" key="9">
    <source>
        <dbReference type="PROSITE-ProRule" id="PRU10061"/>
    </source>
</evidence>
<keyword evidence="15" id="KW-1185">Reference proteome</keyword>
<comment type="catalytic activity">
    <reaction evidence="1 10">
        <text>Endohydrolysis of (1-&gt;4)-beta-D-xylosidic linkages in xylans.</text>
        <dbReference type="EC" id="3.2.1.8"/>
    </reaction>
</comment>
<dbReference type="InterPro" id="IPR017853">
    <property type="entry name" value="GH"/>
</dbReference>
<dbReference type="SMART" id="SM00458">
    <property type="entry name" value="RICIN"/>
    <property type="match status" value="1"/>
</dbReference>
<dbReference type="InterPro" id="IPR001000">
    <property type="entry name" value="GH10_dom"/>
</dbReference>
<keyword evidence="4 12" id="KW-0732">Signal</keyword>
<keyword evidence="6 10" id="KW-0119">Carbohydrate metabolism</keyword>